<dbReference type="GO" id="GO:0005506">
    <property type="term" value="F:iron ion binding"/>
    <property type="evidence" value="ECO:0007669"/>
    <property type="project" value="InterPro"/>
</dbReference>
<dbReference type="STRING" id="1340429.A0A2G4SQ34"/>
<accession>A0A2G4SQ34</accession>
<dbReference type="InterPro" id="IPR002401">
    <property type="entry name" value="Cyt_P450_E_grp-I"/>
</dbReference>
<dbReference type="RefSeq" id="XP_023464214.1">
    <property type="nucleotide sequence ID" value="XM_023614303.1"/>
</dbReference>
<name>A0A2G4SQ34_RHIZD</name>
<evidence type="ECO:0000256" key="2">
    <source>
        <dbReference type="ARBA" id="ARBA00010617"/>
    </source>
</evidence>
<dbReference type="GO" id="GO:0004497">
    <property type="term" value="F:monooxygenase activity"/>
    <property type="evidence" value="ECO:0007669"/>
    <property type="project" value="UniProtKB-KW"/>
</dbReference>
<feature type="binding site" description="axial binding residue" evidence="5">
    <location>
        <position position="466"/>
    </location>
    <ligand>
        <name>heme</name>
        <dbReference type="ChEBI" id="CHEBI:30413"/>
    </ligand>
    <ligandPart>
        <name>Fe</name>
        <dbReference type="ChEBI" id="CHEBI:18248"/>
    </ligandPart>
</feature>
<dbReference type="Gene3D" id="1.10.630.10">
    <property type="entry name" value="Cytochrome P450"/>
    <property type="match status" value="1"/>
</dbReference>
<keyword evidence="6" id="KW-0503">Monooxygenase</keyword>
<dbReference type="PROSITE" id="PS00086">
    <property type="entry name" value="CYTOCHROME_P450"/>
    <property type="match status" value="1"/>
</dbReference>
<evidence type="ECO:0000256" key="1">
    <source>
        <dbReference type="ARBA" id="ARBA00001971"/>
    </source>
</evidence>
<dbReference type="GO" id="GO:0016705">
    <property type="term" value="F:oxidoreductase activity, acting on paired donors, with incorporation or reduction of molecular oxygen"/>
    <property type="evidence" value="ECO:0007669"/>
    <property type="project" value="InterPro"/>
</dbReference>
<keyword evidence="6" id="KW-0560">Oxidoreductase</keyword>
<dbReference type="Proteomes" id="UP000242254">
    <property type="component" value="Unassembled WGS sequence"/>
</dbReference>
<sequence length="522" mass="59601">MDHLIQVYNSSTQVLIPVLQKRSKASYITAAIALIIAQRLYSYFRVPKHLRGFPKLPYFGIAKSLLTRESPRERVKKYVLPIIDENDGFYISKIPFGWMLYIANPVAAKQLLLKSSGFPKNHGLLDNMGENLFVEFIGKDNVALSNGDTWKRQRKVMNPAFHHSLPIKTMSKVVFSLISAIEQANGTIPVASAMQNFTLDTLGLAIFGFDFKALQGDPDEWTKTYRFVSDCIFDPVINVFSSYSFIIDRIYPRRRRGAIATKKLSEKFLKIAQQKRKEIKSGAYADVPDNEKDLLTLMLEAEEKGDTWTSEDELRHNIAILFVAGHDTTAHALSFCFYHLAKNKDVQQKLRKEVLSILGDKPVDVVPTVEQLKNMQYLNMVIKENLRINSPADMLFSRDVKEDTILANTLIPKGTVVTINIEALHYNPRLWHNPDQFDPERFAPGGEHEKHEGMTWLPFSNGTRQCLGMNFSLFEQRLVIAMILKKYEISIPEDSIHRDHIVSDIPFNGAPKSLKLTFTKRH</sequence>
<reference evidence="7 8" key="1">
    <citation type="journal article" date="2016" name="Proc. Natl. Acad. Sci. U.S.A.">
        <title>Lipid metabolic changes in an early divergent fungus govern the establishment of a mutualistic symbiosis with endobacteria.</title>
        <authorList>
            <person name="Lastovetsky O.A."/>
            <person name="Gaspar M.L."/>
            <person name="Mondo S.J."/>
            <person name="LaButti K.M."/>
            <person name="Sandor L."/>
            <person name="Grigoriev I.V."/>
            <person name="Henry S.A."/>
            <person name="Pawlowska T.E."/>
        </authorList>
    </citation>
    <scope>NUCLEOTIDE SEQUENCE [LARGE SCALE GENOMIC DNA]</scope>
    <source>
        <strain evidence="7 8">ATCC 52813</strain>
    </source>
</reference>
<organism evidence="7 8">
    <name type="scientific">Rhizopus microsporus ATCC 52813</name>
    <dbReference type="NCBI Taxonomy" id="1340429"/>
    <lineage>
        <taxon>Eukaryota</taxon>
        <taxon>Fungi</taxon>
        <taxon>Fungi incertae sedis</taxon>
        <taxon>Mucoromycota</taxon>
        <taxon>Mucoromycotina</taxon>
        <taxon>Mucoromycetes</taxon>
        <taxon>Mucorales</taxon>
        <taxon>Mucorineae</taxon>
        <taxon>Rhizopodaceae</taxon>
        <taxon>Rhizopus</taxon>
    </lineage>
</organism>
<dbReference type="EMBL" id="KZ303854">
    <property type="protein sequence ID" value="PHZ10506.1"/>
    <property type="molecule type" value="Genomic_DNA"/>
</dbReference>
<dbReference type="GeneID" id="35445292"/>
<comment type="cofactor">
    <cofactor evidence="1 5">
        <name>heme</name>
        <dbReference type="ChEBI" id="CHEBI:30413"/>
    </cofactor>
</comment>
<dbReference type="Pfam" id="PF00067">
    <property type="entry name" value="p450"/>
    <property type="match status" value="1"/>
</dbReference>
<evidence type="ECO:0000256" key="4">
    <source>
        <dbReference type="ARBA" id="ARBA00023004"/>
    </source>
</evidence>
<dbReference type="PRINTS" id="PR00463">
    <property type="entry name" value="EP450I"/>
</dbReference>
<evidence type="ECO:0000313" key="7">
    <source>
        <dbReference type="EMBL" id="PHZ10506.1"/>
    </source>
</evidence>
<keyword evidence="3 5" id="KW-0479">Metal-binding</keyword>
<dbReference type="PANTHER" id="PTHR24305:SF166">
    <property type="entry name" value="CYTOCHROME P450 12A4, MITOCHONDRIAL-RELATED"/>
    <property type="match status" value="1"/>
</dbReference>
<dbReference type="InterPro" id="IPR050121">
    <property type="entry name" value="Cytochrome_P450_monoxygenase"/>
</dbReference>
<dbReference type="AlphaFoldDB" id="A0A2G4SQ34"/>
<keyword evidence="4 5" id="KW-0408">Iron</keyword>
<dbReference type="PRINTS" id="PR00385">
    <property type="entry name" value="P450"/>
</dbReference>
<dbReference type="InterPro" id="IPR017972">
    <property type="entry name" value="Cyt_P450_CS"/>
</dbReference>
<dbReference type="InterPro" id="IPR036396">
    <property type="entry name" value="Cyt_P450_sf"/>
</dbReference>
<proteinExistence type="inferred from homology"/>
<keyword evidence="5 6" id="KW-0349">Heme</keyword>
<evidence type="ECO:0000256" key="3">
    <source>
        <dbReference type="ARBA" id="ARBA00022723"/>
    </source>
</evidence>
<comment type="similarity">
    <text evidence="2 6">Belongs to the cytochrome P450 family.</text>
</comment>
<keyword evidence="8" id="KW-1185">Reference proteome</keyword>
<evidence type="ECO:0000313" key="8">
    <source>
        <dbReference type="Proteomes" id="UP000242254"/>
    </source>
</evidence>
<dbReference type="InterPro" id="IPR001128">
    <property type="entry name" value="Cyt_P450"/>
</dbReference>
<dbReference type="GO" id="GO:0020037">
    <property type="term" value="F:heme binding"/>
    <property type="evidence" value="ECO:0007669"/>
    <property type="project" value="InterPro"/>
</dbReference>
<evidence type="ECO:0000256" key="5">
    <source>
        <dbReference type="PIRSR" id="PIRSR602401-1"/>
    </source>
</evidence>
<evidence type="ECO:0000256" key="6">
    <source>
        <dbReference type="RuleBase" id="RU000461"/>
    </source>
</evidence>
<gene>
    <name evidence="7" type="ORF">RHIMIDRAFT_298578</name>
</gene>
<dbReference type="SUPFAM" id="SSF48264">
    <property type="entry name" value="Cytochrome P450"/>
    <property type="match status" value="1"/>
</dbReference>
<dbReference type="PANTHER" id="PTHR24305">
    <property type="entry name" value="CYTOCHROME P450"/>
    <property type="match status" value="1"/>
</dbReference>
<protein>
    <submittedName>
        <fullName evidence="7">Cytochrome P450</fullName>
    </submittedName>
</protein>